<dbReference type="PANTHER" id="PTHR19308:SF39">
    <property type="entry name" value="PHOSPHATIDYLCHOLINE TRANSFER PROTEIN"/>
    <property type="match status" value="1"/>
</dbReference>
<feature type="domain" description="SRCR" evidence="1">
    <location>
        <begin position="42"/>
        <end position="78"/>
    </location>
</feature>
<organism evidence="3 4">
    <name type="scientific">Vitrella brassicaformis (strain CCMP3155)</name>
    <dbReference type="NCBI Taxonomy" id="1169540"/>
    <lineage>
        <taxon>Eukaryota</taxon>
        <taxon>Sar</taxon>
        <taxon>Alveolata</taxon>
        <taxon>Colpodellida</taxon>
        <taxon>Vitrellaceae</taxon>
        <taxon>Vitrella</taxon>
    </lineage>
</organism>
<dbReference type="GO" id="GO:0016020">
    <property type="term" value="C:membrane"/>
    <property type="evidence" value="ECO:0007669"/>
    <property type="project" value="InterPro"/>
</dbReference>
<dbReference type="Pfam" id="PF01852">
    <property type="entry name" value="START"/>
    <property type="match status" value="1"/>
</dbReference>
<dbReference type="PROSITE" id="PS50287">
    <property type="entry name" value="SRCR_2"/>
    <property type="match status" value="1"/>
</dbReference>
<protein>
    <recommendedName>
        <fullName evidence="5">START domain-containing protein</fullName>
    </recommendedName>
</protein>
<dbReference type="InterPro" id="IPR002913">
    <property type="entry name" value="START_lipid-bd_dom"/>
</dbReference>
<evidence type="ECO:0008006" key="5">
    <source>
        <dbReference type="Google" id="ProtNLM"/>
    </source>
</evidence>
<dbReference type="PROSITE" id="PS50848">
    <property type="entry name" value="START"/>
    <property type="match status" value="1"/>
</dbReference>
<dbReference type="InterPro" id="IPR023393">
    <property type="entry name" value="START-like_dom_sf"/>
</dbReference>
<dbReference type="OrthoDB" id="1295045at2759"/>
<dbReference type="Gene3D" id="3.30.530.20">
    <property type="match status" value="1"/>
</dbReference>
<dbReference type="InParanoid" id="A0A0G4GN04"/>
<dbReference type="InterPro" id="IPR051213">
    <property type="entry name" value="START_lipid_transfer"/>
</dbReference>
<evidence type="ECO:0000313" key="4">
    <source>
        <dbReference type="Proteomes" id="UP000041254"/>
    </source>
</evidence>
<dbReference type="GO" id="GO:0008289">
    <property type="term" value="F:lipid binding"/>
    <property type="evidence" value="ECO:0007669"/>
    <property type="project" value="InterPro"/>
</dbReference>
<feature type="domain" description="START" evidence="2">
    <location>
        <begin position="76"/>
        <end position="223"/>
    </location>
</feature>
<dbReference type="PANTHER" id="PTHR19308">
    <property type="entry name" value="PHOSPHATIDYLCHOLINE TRANSFER PROTEIN"/>
    <property type="match status" value="1"/>
</dbReference>
<sequence length="317" mass="35201">MPSVTSSVAVADDAKYAELLKRLPAESHRKLTSLRRPDSSAVEVFEGSDDAAGRVEVFAKGTIASPPEVLWAVNCDSDHRKTWDRNAAQLETFTLPSSGEKVVYWRMPFPGPFNDRDYVYTQRCVRVKGPHHNSETFLVVNQASPDASDVKPPKDGVTRVSEYMNVIAITPDPDHPSRSSSFSSFYVEGQTQGVPSIIRRWGASFVLPKSLERMIDACQTYPESRLSLMQQPRADPGADEKTREAARLPSWAGVDIVRGQLRGWVSEGMERVLARVRPTASSVREVMGRMAVGSDGRWFGEVWSAVQMAARKEGSWL</sequence>
<reference evidence="3 4" key="1">
    <citation type="submission" date="2014-11" db="EMBL/GenBank/DDBJ databases">
        <authorList>
            <person name="Zhu J."/>
            <person name="Qi W."/>
            <person name="Song R."/>
        </authorList>
    </citation>
    <scope>NUCLEOTIDE SEQUENCE [LARGE SCALE GENOMIC DNA]</scope>
</reference>
<dbReference type="Proteomes" id="UP000041254">
    <property type="component" value="Unassembled WGS sequence"/>
</dbReference>
<evidence type="ECO:0000259" key="2">
    <source>
        <dbReference type="PROSITE" id="PS50848"/>
    </source>
</evidence>
<dbReference type="AlphaFoldDB" id="A0A0G4GN04"/>
<dbReference type="SUPFAM" id="SSF55961">
    <property type="entry name" value="Bet v1-like"/>
    <property type="match status" value="1"/>
</dbReference>
<evidence type="ECO:0000313" key="3">
    <source>
        <dbReference type="EMBL" id="CEM31580.1"/>
    </source>
</evidence>
<dbReference type="InterPro" id="IPR001190">
    <property type="entry name" value="SRCR"/>
</dbReference>
<gene>
    <name evidence="3" type="ORF">Vbra_10175</name>
</gene>
<proteinExistence type="predicted"/>
<keyword evidence="4" id="KW-1185">Reference proteome</keyword>
<accession>A0A0G4GN04</accession>
<dbReference type="GO" id="GO:0005737">
    <property type="term" value="C:cytoplasm"/>
    <property type="evidence" value="ECO:0007669"/>
    <property type="project" value="UniProtKB-ARBA"/>
</dbReference>
<name>A0A0G4GN04_VITBC</name>
<evidence type="ECO:0000259" key="1">
    <source>
        <dbReference type="PROSITE" id="PS50287"/>
    </source>
</evidence>
<dbReference type="EMBL" id="CDMY01000727">
    <property type="protein sequence ID" value="CEM31580.1"/>
    <property type="molecule type" value="Genomic_DNA"/>
</dbReference>
<dbReference type="VEuPathDB" id="CryptoDB:Vbra_10175"/>